<protein>
    <submittedName>
        <fullName evidence="1">Methylphosphonate degradation complex subunit PhnH</fullName>
    </submittedName>
</protein>
<dbReference type="PIRSF" id="PIRSF020680">
    <property type="entry name" value="PhnH"/>
    <property type="match status" value="1"/>
</dbReference>
<dbReference type="AlphaFoldDB" id="A0A4R1N8A0"/>
<dbReference type="InterPro" id="IPR008772">
    <property type="entry name" value="Phosphonate_metab_PhnH"/>
</dbReference>
<dbReference type="Gene3D" id="3.40.50.11310">
    <property type="entry name" value="Bacterial phosphonate metabolism protein PhnH"/>
    <property type="match status" value="1"/>
</dbReference>
<keyword evidence="2" id="KW-1185">Reference proteome</keyword>
<dbReference type="OrthoDB" id="9814509at2"/>
<organism evidence="1 2">
    <name type="scientific">Sodalis ligni</name>
    <dbReference type="NCBI Taxonomy" id="2697027"/>
    <lineage>
        <taxon>Bacteria</taxon>
        <taxon>Pseudomonadati</taxon>
        <taxon>Pseudomonadota</taxon>
        <taxon>Gammaproteobacteria</taxon>
        <taxon>Enterobacterales</taxon>
        <taxon>Bruguierivoracaceae</taxon>
        <taxon>Sodalis</taxon>
    </lineage>
</organism>
<comment type="caution">
    <text evidence="1">The sequence shown here is derived from an EMBL/GenBank/DDBJ whole genome shotgun (WGS) entry which is preliminary data.</text>
</comment>
<dbReference type="GO" id="GO:0019634">
    <property type="term" value="P:organic phosphonate metabolic process"/>
    <property type="evidence" value="ECO:0007669"/>
    <property type="project" value="InterPro"/>
</dbReference>
<evidence type="ECO:0000313" key="1">
    <source>
        <dbReference type="EMBL" id="TCL03534.1"/>
    </source>
</evidence>
<dbReference type="NCBIfam" id="TIGR03292">
    <property type="entry name" value="PhnH_redo"/>
    <property type="match status" value="1"/>
</dbReference>
<dbReference type="InterPro" id="IPR038058">
    <property type="entry name" value="PhnH-like_sp"/>
</dbReference>
<gene>
    <name evidence="1" type="ORF">EZJ58_1609</name>
</gene>
<evidence type="ECO:0000313" key="2">
    <source>
        <dbReference type="Proteomes" id="UP000294555"/>
    </source>
</evidence>
<proteinExistence type="predicted"/>
<dbReference type="SUPFAM" id="SSF159709">
    <property type="entry name" value="PhnH-like"/>
    <property type="match status" value="1"/>
</dbReference>
<name>A0A4R1N8A0_9GAMM</name>
<dbReference type="RefSeq" id="WP_132922392.1">
    <property type="nucleotide sequence ID" value="NZ_SJOI01000001.1"/>
</dbReference>
<dbReference type="Pfam" id="PF05845">
    <property type="entry name" value="PhnH"/>
    <property type="match status" value="1"/>
</dbReference>
<sequence>MTLLAGFTHPVFQAQRSFRLLLKALSEPGHRITLDDCPRWDAVVPAAAGVLLTLADGETPLYITPSLCSDSVQATLRFHTGAPLVQALTGTGFALFDDRITGPDLLALPCGDETSPESGAMVLVQVASLDEGTPLRLRGPGIKERRDIAPALPAAVKDYLLTPSRRFPLGLDFILLCDDQLLAIPRTTHVEVC</sequence>
<dbReference type="EMBL" id="SJOI01000001">
    <property type="protein sequence ID" value="TCL03534.1"/>
    <property type="molecule type" value="Genomic_DNA"/>
</dbReference>
<dbReference type="Proteomes" id="UP000294555">
    <property type="component" value="Unassembled WGS sequence"/>
</dbReference>
<reference evidence="1 2" key="1">
    <citation type="submission" date="2019-02" db="EMBL/GenBank/DDBJ databases">
        <title>Investigation of anaerobic lignin degradation for improved lignocellulosic biofuels.</title>
        <authorList>
            <person name="Deangelis K."/>
        </authorList>
    </citation>
    <scope>NUCLEOTIDE SEQUENCE [LARGE SCALE GENOMIC DNA]</scope>
    <source>
        <strain evidence="1 2">159R</strain>
    </source>
</reference>
<accession>A0A4R1N8A0</accession>